<dbReference type="Gene3D" id="3.20.20.150">
    <property type="entry name" value="Divalent-metal-dependent TIM barrel enzymes"/>
    <property type="match status" value="1"/>
</dbReference>
<dbReference type="eggNOG" id="arCOG01895">
    <property type="taxonomic scope" value="Archaea"/>
</dbReference>
<dbReference type="PANTHER" id="PTHR12110">
    <property type="entry name" value="HYDROXYPYRUVATE ISOMERASE"/>
    <property type="match status" value="1"/>
</dbReference>
<dbReference type="InterPro" id="IPR036237">
    <property type="entry name" value="Xyl_isomerase-like_sf"/>
</dbReference>
<evidence type="ECO:0000313" key="2">
    <source>
        <dbReference type="EMBL" id="ELZ27973.1"/>
    </source>
</evidence>
<evidence type="ECO:0000259" key="1">
    <source>
        <dbReference type="Pfam" id="PF01261"/>
    </source>
</evidence>
<dbReference type="RefSeq" id="WP_008388446.1">
    <property type="nucleotide sequence ID" value="NZ_AOIV01000038.1"/>
</dbReference>
<dbReference type="SUPFAM" id="SSF51658">
    <property type="entry name" value="Xylose isomerase-like"/>
    <property type="match status" value="1"/>
</dbReference>
<accession>M0CZB9</accession>
<gene>
    <name evidence="2" type="ORF">C474_15769</name>
</gene>
<feature type="domain" description="Xylose isomerase-like TIM barrel" evidence="1">
    <location>
        <begin position="22"/>
        <end position="266"/>
    </location>
</feature>
<dbReference type="AlphaFoldDB" id="M0CZB9"/>
<evidence type="ECO:0000313" key="3">
    <source>
        <dbReference type="Proteomes" id="UP000011513"/>
    </source>
</evidence>
<keyword evidence="2" id="KW-0413">Isomerase</keyword>
<dbReference type="InParanoid" id="M0CZB9"/>
<dbReference type="EMBL" id="AOIV01000038">
    <property type="protein sequence ID" value="ELZ27973.1"/>
    <property type="molecule type" value="Genomic_DNA"/>
</dbReference>
<dbReference type="InterPro" id="IPR050312">
    <property type="entry name" value="IolE/XylAMocC-like"/>
</dbReference>
<dbReference type="InterPro" id="IPR013022">
    <property type="entry name" value="Xyl_isomerase-like_TIM-brl"/>
</dbReference>
<keyword evidence="3" id="KW-1185">Reference proteome</keyword>
<dbReference type="OrthoDB" id="372143at2157"/>
<dbReference type="Proteomes" id="UP000011513">
    <property type="component" value="Unassembled WGS sequence"/>
</dbReference>
<dbReference type="Pfam" id="PF01261">
    <property type="entry name" value="AP_endonuc_2"/>
    <property type="match status" value="1"/>
</dbReference>
<dbReference type="GO" id="GO:0016853">
    <property type="term" value="F:isomerase activity"/>
    <property type="evidence" value="ECO:0007669"/>
    <property type="project" value="UniProtKB-KW"/>
</dbReference>
<organism evidence="2 3">
    <name type="scientific">Halogeometricum pallidum JCM 14848</name>
    <dbReference type="NCBI Taxonomy" id="1227487"/>
    <lineage>
        <taxon>Archaea</taxon>
        <taxon>Methanobacteriati</taxon>
        <taxon>Methanobacteriota</taxon>
        <taxon>Stenosarchaea group</taxon>
        <taxon>Halobacteria</taxon>
        <taxon>Halobacteriales</taxon>
        <taxon>Haloferacaceae</taxon>
        <taxon>Halogeometricum</taxon>
    </lineage>
</organism>
<sequence>MGVGYTTIMYDAESLETGVGDVAACRYDGVEIGLEKVRAVGPEAISEWLDHYGVALYCVMSEWVESQASVERVVDSAETVAELGAEFLGILPPQRHRNDDETVEQWFREISDAAVDAGLTPVLHHHGATHVERPNEIQRFLDVHEDLGLVFDTAHWYPYGEHFPDGDVTDGIRQFADDIEYVHFKDIEPTSSFAANRSALSEPGPHLDNVINYFRAFTDLGEGILDFAGVLDALSAVGYDGHHTIEIENRLKDPLVHAKRNRDYWRELANDRPSDR</sequence>
<comment type="caution">
    <text evidence="2">The sequence shown here is derived from an EMBL/GenBank/DDBJ whole genome shotgun (WGS) entry which is preliminary data.</text>
</comment>
<protein>
    <submittedName>
        <fullName evidence="2">Xylose isomerase</fullName>
    </submittedName>
</protein>
<proteinExistence type="predicted"/>
<name>M0CZB9_HALPD</name>
<reference evidence="2 3" key="1">
    <citation type="journal article" date="2014" name="PLoS Genet.">
        <title>Phylogenetically driven sequencing of extremely halophilic archaea reveals strategies for static and dynamic osmo-response.</title>
        <authorList>
            <person name="Becker E.A."/>
            <person name="Seitzer P.M."/>
            <person name="Tritt A."/>
            <person name="Larsen D."/>
            <person name="Krusor M."/>
            <person name="Yao A.I."/>
            <person name="Wu D."/>
            <person name="Madern D."/>
            <person name="Eisen J.A."/>
            <person name="Darling A.E."/>
            <person name="Facciotti M.T."/>
        </authorList>
    </citation>
    <scope>NUCLEOTIDE SEQUENCE [LARGE SCALE GENOMIC DNA]</scope>
    <source>
        <strain evidence="2 3">JCM 14848</strain>
    </source>
</reference>